<protein>
    <submittedName>
        <fullName evidence="1">Uncharacterized protein</fullName>
    </submittedName>
</protein>
<sequence>MIPRIITSASFISGASAKQLNSGKLPMKPIYPKPSYSFSKSSGLSIVQPAALLNGKQFVVEPATSRNVTTQVGETTYLHCIVDKLEDKTVGGLQRQVKQHVPRELDPLLCPINLF</sequence>
<organism evidence="1 2">
    <name type="scientific">Caerostris extrusa</name>
    <name type="common">Bark spider</name>
    <name type="synonym">Caerostris bankana</name>
    <dbReference type="NCBI Taxonomy" id="172846"/>
    <lineage>
        <taxon>Eukaryota</taxon>
        <taxon>Metazoa</taxon>
        <taxon>Ecdysozoa</taxon>
        <taxon>Arthropoda</taxon>
        <taxon>Chelicerata</taxon>
        <taxon>Arachnida</taxon>
        <taxon>Araneae</taxon>
        <taxon>Araneomorphae</taxon>
        <taxon>Entelegynae</taxon>
        <taxon>Araneoidea</taxon>
        <taxon>Araneidae</taxon>
        <taxon>Caerostris</taxon>
    </lineage>
</organism>
<comment type="caution">
    <text evidence="1">The sequence shown here is derived from an EMBL/GenBank/DDBJ whole genome shotgun (WGS) entry which is preliminary data.</text>
</comment>
<name>A0AAV4RFG1_CAEEX</name>
<dbReference type="EMBL" id="BPLR01007919">
    <property type="protein sequence ID" value="GIY20689.1"/>
    <property type="molecule type" value="Genomic_DNA"/>
</dbReference>
<reference evidence="1 2" key="1">
    <citation type="submission" date="2021-06" db="EMBL/GenBank/DDBJ databases">
        <title>Caerostris extrusa draft genome.</title>
        <authorList>
            <person name="Kono N."/>
            <person name="Arakawa K."/>
        </authorList>
    </citation>
    <scope>NUCLEOTIDE SEQUENCE [LARGE SCALE GENOMIC DNA]</scope>
</reference>
<keyword evidence="2" id="KW-1185">Reference proteome</keyword>
<accession>A0AAV4RFG1</accession>
<proteinExistence type="predicted"/>
<evidence type="ECO:0000313" key="1">
    <source>
        <dbReference type="EMBL" id="GIY20689.1"/>
    </source>
</evidence>
<evidence type="ECO:0000313" key="2">
    <source>
        <dbReference type="Proteomes" id="UP001054945"/>
    </source>
</evidence>
<gene>
    <name evidence="1" type="primary">AVEN_139493_1</name>
    <name evidence="1" type="ORF">CEXT_403551</name>
</gene>
<dbReference type="AlphaFoldDB" id="A0AAV4RFG1"/>
<dbReference type="Proteomes" id="UP001054945">
    <property type="component" value="Unassembled WGS sequence"/>
</dbReference>